<dbReference type="RefSeq" id="WP_268609275.1">
    <property type="nucleotide sequence ID" value="NZ_CP113797.1"/>
</dbReference>
<keyword evidence="2" id="KW-0472">Membrane</keyword>
<accession>A0A9E9CAX6</accession>
<sequence length="113" mass="11762">MSQQGNFVGGFLLGTVVGGIVGGITGVVVASRLSQPGAANEEGTVTKIDNKSEGKVTKKRQLRAATEQNMEVARRGLEDKIAQLNEAIDDVRQQLGAVNGNGDSGEQSVPRKG</sequence>
<keyword evidence="2" id="KW-0812">Transmembrane</keyword>
<dbReference type="PANTHER" id="PTHR34048:SF3">
    <property type="entry name" value="LOW-DENSITY RECEPTOR-LIKE PROTEIN"/>
    <property type="match status" value="1"/>
</dbReference>
<feature type="transmembrane region" description="Helical" evidence="2">
    <location>
        <begin position="6"/>
        <end position="30"/>
    </location>
</feature>
<keyword evidence="2" id="KW-1133">Transmembrane helix</keyword>
<proteinExistence type="predicted"/>
<feature type="region of interest" description="Disordered" evidence="1">
    <location>
        <begin position="94"/>
        <end position="113"/>
    </location>
</feature>
<organism evidence="3 4">
    <name type="scientific">Thermocoleostomius sinensis A174</name>
    <dbReference type="NCBI Taxonomy" id="2016057"/>
    <lineage>
        <taxon>Bacteria</taxon>
        <taxon>Bacillati</taxon>
        <taxon>Cyanobacteriota</taxon>
        <taxon>Cyanophyceae</taxon>
        <taxon>Oculatellales</taxon>
        <taxon>Oculatellaceae</taxon>
        <taxon>Thermocoleostomius</taxon>
    </lineage>
</organism>
<dbReference type="Proteomes" id="UP001163152">
    <property type="component" value="Chromosome"/>
</dbReference>
<protein>
    <recommendedName>
        <fullName evidence="5">YtxH domain-containing protein</fullName>
    </recommendedName>
</protein>
<dbReference type="KEGG" id="tsin:OXH18_20245"/>
<dbReference type="InterPro" id="IPR040377">
    <property type="entry name" value="Ssl2009-like"/>
</dbReference>
<dbReference type="EMBL" id="CP113797">
    <property type="protein sequence ID" value="WAL59480.1"/>
    <property type="molecule type" value="Genomic_DNA"/>
</dbReference>
<evidence type="ECO:0000313" key="3">
    <source>
        <dbReference type="EMBL" id="WAL59480.1"/>
    </source>
</evidence>
<reference evidence="3" key="1">
    <citation type="submission" date="2022-12" db="EMBL/GenBank/DDBJ databases">
        <title>Polyphasic identification of a Novel Hot-Spring Cyanobacterium Ocullathermofonsia sinensis gen nov. sp. nov. and Genomic Insights on its Adaptations to the Thermal Habitat.</title>
        <authorList>
            <person name="Daroch M."/>
            <person name="Tang J."/>
            <person name="Jiang Y."/>
        </authorList>
    </citation>
    <scope>NUCLEOTIDE SEQUENCE</scope>
    <source>
        <strain evidence="3">PKUAC-SCTA174</strain>
    </source>
</reference>
<dbReference type="AlphaFoldDB" id="A0A9E9CAX6"/>
<gene>
    <name evidence="3" type="ORF">OXH18_20245</name>
</gene>
<evidence type="ECO:0008006" key="5">
    <source>
        <dbReference type="Google" id="ProtNLM"/>
    </source>
</evidence>
<keyword evidence="4" id="KW-1185">Reference proteome</keyword>
<evidence type="ECO:0000313" key="4">
    <source>
        <dbReference type="Proteomes" id="UP001163152"/>
    </source>
</evidence>
<evidence type="ECO:0000256" key="1">
    <source>
        <dbReference type="SAM" id="MobiDB-lite"/>
    </source>
</evidence>
<evidence type="ECO:0000256" key="2">
    <source>
        <dbReference type="SAM" id="Phobius"/>
    </source>
</evidence>
<dbReference type="PANTHER" id="PTHR34048">
    <property type="entry name" value="LOW-DENSITY RECEPTOR-LIKE PROTEIN"/>
    <property type="match status" value="1"/>
</dbReference>
<name>A0A9E9CAX6_9CYAN</name>